<dbReference type="EMBL" id="PTRA01000001">
    <property type="protein sequence ID" value="PQA61042.1"/>
    <property type="molecule type" value="Genomic_DNA"/>
</dbReference>
<sequence length="286" mass="32814">MKTTRIQNEQGSTETDLEPVSIFSYESQIDGSRNRITLHQNLFSFLLEGEKTVYYPGATVKIHPGQFLLLSAGNCLMSEKTVAPGGSYRSMLIFFDTNVLIDFFSRHPDMPATKITERPQEPVLLFEKDTFLQHFIESLGFILADGPSLSLNRRLVKLEELLLYLGENYPGQLQKLRILSQQADEERLIRQAVTANLDQPVTVEELAFLCHTSLSTFKRRFAKIYGTSPNKWFLEKRMHKAAQLLKQGDYKVSEVYYEIGYENLSSFIQSFKQVYGVTPKQYQLAN</sequence>
<keyword evidence="6" id="KW-1185">Reference proteome</keyword>
<reference evidence="6" key="1">
    <citation type="submission" date="2018-02" db="EMBL/GenBank/DDBJ databases">
        <title>Genome sequencing of Solimonas sp. HR-BB.</title>
        <authorList>
            <person name="Lee Y."/>
            <person name="Jeon C.O."/>
        </authorList>
    </citation>
    <scope>NUCLEOTIDE SEQUENCE [LARGE SCALE GENOMIC DNA]</scope>
    <source>
        <strain evidence="6">HR-U</strain>
    </source>
</reference>
<evidence type="ECO:0000313" key="5">
    <source>
        <dbReference type="EMBL" id="PQA61042.1"/>
    </source>
</evidence>
<dbReference type="AlphaFoldDB" id="A0A2S7ITN3"/>
<dbReference type="OrthoDB" id="4480133at2"/>
<dbReference type="Pfam" id="PF22200">
    <property type="entry name" value="ExsA_N"/>
    <property type="match status" value="1"/>
</dbReference>
<feature type="domain" description="HTH araC/xylS-type" evidence="4">
    <location>
        <begin position="187"/>
        <end position="285"/>
    </location>
</feature>
<dbReference type="GO" id="GO:0043565">
    <property type="term" value="F:sequence-specific DNA binding"/>
    <property type="evidence" value="ECO:0007669"/>
    <property type="project" value="InterPro"/>
</dbReference>
<accession>A0A2S7ITN3</accession>
<evidence type="ECO:0000256" key="2">
    <source>
        <dbReference type="ARBA" id="ARBA00023125"/>
    </source>
</evidence>
<dbReference type="RefSeq" id="WP_104713977.1">
    <property type="nucleotide sequence ID" value="NZ_PTRA01000001.1"/>
</dbReference>
<organism evidence="5 6">
    <name type="scientific">Siphonobacter curvatus</name>
    <dbReference type="NCBI Taxonomy" id="2094562"/>
    <lineage>
        <taxon>Bacteria</taxon>
        <taxon>Pseudomonadati</taxon>
        <taxon>Bacteroidota</taxon>
        <taxon>Cytophagia</taxon>
        <taxon>Cytophagales</taxon>
        <taxon>Cytophagaceae</taxon>
        <taxon>Siphonobacter</taxon>
    </lineage>
</organism>
<comment type="caution">
    <text evidence="5">The sequence shown here is derived from an EMBL/GenBank/DDBJ whole genome shotgun (WGS) entry which is preliminary data.</text>
</comment>
<dbReference type="Gene3D" id="1.10.10.60">
    <property type="entry name" value="Homeodomain-like"/>
    <property type="match status" value="2"/>
</dbReference>
<evidence type="ECO:0000256" key="3">
    <source>
        <dbReference type="ARBA" id="ARBA00023163"/>
    </source>
</evidence>
<keyword evidence="3" id="KW-0804">Transcription</keyword>
<evidence type="ECO:0000313" key="6">
    <source>
        <dbReference type="Proteomes" id="UP000239590"/>
    </source>
</evidence>
<keyword evidence="2" id="KW-0238">DNA-binding</keyword>
<dbReference type="InterPro" id="IPR018060">
    <property type="entry name" value="HTH_AraC"/>
</dbReference>
<dbReference type="SMART" id="SM00342">
    <property type="entry name" value="HTH_ARAC"/>
    <property type="match status" value="1"/>
</dbReference>
<dbReference type="Proteomes" id="UP000239590">
    <property type="component" value="Unassembled WGS sequence"/>
</dbReference>
<dbReference type="PRINTS" id="PR00032">
    <property type="entry name" value="HTHARAC"/>
</dbReference>
<evidence type="ECO:0000256" key="1">
    <source>
        <dbReference type="ARBA" id="ARBA00023015"/>
    </source>
</evidence>
<gene>
    <name evidence="5" type="ORF">C5O19_08055</name>
</gene>
<dbReference type="InterPro" id="IPR020449">
    <property type="entry name" value="Tscrpt_reg_AraC-type_HTH"/>
</dbReference>
<dbReference type="SUPFAM" id="SSF46689">
    <property type="entry name" value="Homeodomain-like"/>
    <property type="match status" value="2"/>
</dbReference>
<dbReference type="InterPro" id="IPR009057">
    <property type="entry name" value="Homeodomain-like_sf"/>
</dbReference>
<dbReference type="PANTHER" id="PTHR43280">
    <property type="entry name" value="ARAC-FAMILY TRANSCRIPTIONAL REGULATOR"/>
    <property type="match status" value="1"/>
</dbReference>
<protein>
    <submittedName>
        <fullName evidence="5">AraC family transcriptional regulator</fullName>
    </submittedName>
</protein>
<name>A0A2S7ITN3_9BACT</name>
<dbReference type="PROSITE" id="PS01124">
    <property type="entry name" value="HTH_ARAC_FAMILY_2"/>
    <property type="match status" value="1"/>
</dbReference>
<keyword evidence="1" id="KW-0805">Transcription regulation</keyword>
<evidence type="ECO:0000259" key="4">
    <source>
        <dbReference type="PROSITE" id="PS01124"/>
    </source>
</evidence>
<dbReference type="InterPro" id="IPR054015">
    <property type="entry name" value="ExsA-like_N"/>
</dbReference>
<dbReference type="PANTHER" id="PTHR43280:SF2">
    <property type="entry name" value="HTH-TYPE TRANSCRIPTIONAL REGULATOR EXSA"/>
    <property type="match status" value="1"/>
</dbReference>
<proteinExistence type="predicted"/>
<dbReference type="Pfam" id="PF12833">
    <property type="entry name" value="HTH_18"/>
    <property type="match status" value="1"/>
</dbReference>
<dbReference type="GO" id="GO:0003700">
    <property type="term" value="F:DNA-binding transcription factor activity"/>
    <property type="evidence" value="ECO:0007669"/>
    <property type="project" value="InterPro"/>
</dbReference>